<sequence>MSTRDQDFLFHGMKGQPHPDARIDLGFPERVGVRQDSHHVSKPMRDLRDLVTAQPLLLRRDVRALETLLSRCLAIEFFLHPSRDERRIGARLKGRPMLGELPIAFGDLPACPSECMSLRRDQILRGRQSVEGPVEIVWREQPAEPAVQPRDDPVLSQIDVAGMHDAIGQRVLLGEAAAVVGRVVDPLALHPAVADPAVQQSPELVRLRGAFAGLVGVPVAAPRQRRLHGVEVALGHDRRVDDCLRPHPLMLGVPPEFRGVAEADIVDVDEDLVLALAVPHLMAGVAGVGQDGPYRALGPGDAGAVAVPARVVS</sequence>
<evidence type="ECO:0000313" key="2">
    <source>
        <dbReference type="Proteomes" id="UP001212498"/>
    </source>
</evidence>
<proteinExistence type="predicted"/>
<keyword evidence="2" id="KW-1185">Reference proteome</keyword>
<dbReference type="EMBL" id="JAPNUD010000007">
    <property type="protein sequence ID" value="MDA0639818.1"/>
    <property type="molecule type" value="Genomic_DNA"/>
</dbReference>
<reference evidence="1 2" key="1">
    <citation type="submission" date="2022-11" db="EMBL/GenBank/DDBJ databases">
        <title>Nonomuraea corallina sp. nov., a new species of the genus Nonomuraea isolated from sea side sediment in Thai sea.</title>
        <authorList>
            <person name="Ngamcharungchit C."/>
            <person name="Matsumoto A."/>
            <person name="Suriyachadkun C."/>
            <person name="Panbangred W."/>
            <person name="Inahashi Y."/>
            <person name="Intra B."/>
        </authorList>
    </citation>
    <scope>NUCLEOTIDE SEQUENCE [LARGE SCALE GENOMIC DNA]</scope>
    <source>
        <strain evidence="1 2">DSM 43553</strain>
    </source>
</reference>
<gene>
    <name evidence="1" type="ORF">OUY24_04235</name>
</gene>
<organism evidence="1 2">
    <name type="scientific">Nonomuraea ferruginea</name>
    <dbReference type="NCBI Taxonomy" id="46174"/>
    <lineage>
        <taxon>Bacteria</taxon>
        <taxon>Bacillati</taxon>
        <taxon>Actinomycetota</taxon>
        <taxon>Actinomycetes</taxon>
        <taxon>Streptosporangiales</taxon>
        <taxon>Streptosporangiaceae</taxon>
        <taxon>Nonomuraea</taxon>
    </lineage>
</organism>
<comment type="caution">
    <text evidence="1">The sequence shown here is derived from an EMBL/GenBank/DDBJ whole genome shotgun (WGS) entry which is preliminary data.</text>
</comment>
<name>A0ABT4SRC7_9ACTN</name>
<dbReference type="Proteomes" id="UP001212498">
    <property type="component" value="Unassembled WGS sequence"/>
</dbReference>
<protein>
    <submittedName>
        <fullName evidence="1">Uncharacterized protein</fullName>
    </submittedName>
</protein>
<accession>A0ABT4SRC7</accession>
<evidence type="ECO:0000313" key="1">
    <source>
        <dbReference type="EMBL" id="MDA0639818.1"/>
    </source>
</evidence>